<name>A0A1X1V638_9MYCO</name>
<dbReference type="RefSeq" id="WP_085193522.1">
    <property type="nucleotide sequence ID" value="NZ_JACKVI010000009.1"/>
</dbReference>
<dbReference type="PANTHER" id="PTHR38436">
    <property type="entry name" value="POLYKETIDE CYCLASE SNOAL-LIKE DOMAIN"/>
    <property type="match status" value="1"/>
</dbReference>
<dbReference type="InterPro" id="IPR009959">
    <property type="entry name" value="Cyclase_SnoaL-like"/>
</dbReference>
<comment type="caution">
    <text evidence="1">The sequence shown here is derived from an EMBL/GenBank/DDBJ whole genome shotgun (WGS) entry which is preliminary data.</text>
</comment>
<evidence type="ECO:0000313" key="2">
    <source>
        <dbReference type="Proteomes" id="UP000194000"/>
    </source>
</evidence>
<reference evidence="1 2" key="1">
    <citation type="submission" date="2016-01" db="EMBL/GenBank/DDBJ databases">
        <title>The new phylogeny of the genus Mycobacterium.</title>
        <authorList>
            <person name="Tarcisio F."/>
            <person name="Conor M."/>
            <person name="Antonella G."/>
            <person name="Elisabetta G."/>
            <person name="Giulia F.S."/>
            <person name="Sara T."/>
            <person name="Anna F."/>
            <person name="Clotilde B."/>
            <person name="Roberto B."/>
            <person name="Veronica D.S."/>
            <person name="Fabio R."/>
            <person name="Monica P."/>
            <person name="Olivier J."/>
            <person name="Enrico T."/>
            <person name="Nicola S."/>
        </authorList>
    </citation>
    <scope>NUCLEOTIDE SEQUENCE [LARGE SCALE GENOMIC DNA]</scope>
    <source>
        <strain evidence="1 2">DSM 45731</strain>
    </source>
</reference>
<dbReference type="Pfam" id="PF07366">
    <property type="entry name" value="SnoaL"/>
    <property type="match status" value="1"/>
</dbReference>
<keyword evidence="2" id="KW-1185">Reference proteome</keyword>
<dbReference type="SUPFAM" id="SSF54427">
    <property type="entry name" value="NTF2-like"/>
    <property type="match status" value="1"/>
</dbReference>
<dbReference type="PANTHER" id="PTHR38436:SF1">
    <property type="entry name" value="ESTER CYCLASE"/>
    <property type="match status" value="1"/>
</dbReference>
<organism evidence="1 2">
    <name type="scientific">Mycobacterium fragae</name>
    <dbReference type="NCBI Taxonomy" id="1260918"/>
    <lineage>
        <taxon>Bacteria</taxon>
        <taxon>Bacillati</taxon>
        <taxon>Actinomycetota</taxon>
        <taxon>Actinomycetes</taxon>
        <taxon>Mycobacteriales</taxon>
        <taxon>Mycobacteriaceae</taxon>
        <taxon>Mycobacterium</taxon>
    </lineage>
</organism>
<dbReference type="Gene3D" id="3.10.450.50">
    <property type="match status" value="1"/>
</dbReference>
<proteinExistence type="predicted"/>
<evidence type="ECO:0000313" key="1">
    <source>
        <dbReference type="EMBL" id="ORV64512.1"/>
    </source>
</evidence>
<sequence>MISDELRRRRLATIEEHMNTEVTKEFDRTLATFNGHPHYEIMATGQVFDGDDEVMGYYRTTRTAFPDQRHDNVRYHVADDAIITEFDLLGTNLGEFYGLPPTGKAFRVPIIAVFFFDGDRIINERIYFDSASLISQIGRSELMAFAAAGELPGQEGGR</sequence>
<dbReference type="InterPro" id="IPR032710">
    <property type="entry name" value="NTF2-like_dom_sf"/>
</dbReference>
<protein>
    <submittedName>
        <fullName evidence="1">Ester cyclase</fullName>
    </submittedName>
</protein>
<accession>A0A1X1V638</accession>
<dbReference type="EMBL" id="LQOW01000003">
    <property type="protein sequence ID" value="ORV64512.1"/>
    <property type="molecule type" value="Genomic_DNA"/>
</dbReference>
<dbReference type="OrthoDB" id="4539871at2"/>
<dbReference type="STRING" id="1260918.AWC06_05360"/>
<dbReference type="Proteomes" id="UP000194000">
    <property type="component" value="Unassembled WGS sequence"/>
</dbReference>
<dbReference type="GO" id="GO:0030638">
    <property type="term" value="P:polyketide metabolic process"/>
    <property type="evidence" value="ECO:0007669"/>
    <property type="project" value="InterPro"/>
</dbReference>
<dbReference type="AlphaFoldDB" id="A0A1X1V638"/>
<gene>
    <name evidence="1" type="ORF">AWC06_05360</name>
</gene>